<feature type="transmembrane region" description="Helical" evidence="8">
    <location>
        <begin position="102"/>
        <end position="123"/>
    </location>
</feature>
<dbReference type="EMBL" id="CBSW010000236">
    <property type="protein sequence ID" value="CDG98552.1"/>
    <property type="molecule type" value="Genomic_DNA"/>
</dbReference>
<feature type="transmembrane region" description="Helical" evidence="8">
    <location>
        <begin position="343"/>
        <end position="364"/>
    </location>
</feature>
<dbReference type="PANTHER" id="PTHR42718">
    <property type="entry name" value="MAJOR FACILITATOR SUPERFAMILY MULTIDRUG TRANSPORTER MFSC"/>
    <property type="match status" value="1"/>
</dbReference>
<feature type="transmembrane region" description="Helical" evidence="8">
    <location>
        <begin position="278"/>
        <end position="300"/>
    </location>
</feature>
<keyword evidence="3 8" id="KW-0813">Transport</keyword>
<evidence type="ECO:0000256" key="2">
    <source>
        <dbReference type="ARBA" id="ARBA00006236"/>
    </source>
</evidence>
<dbReference type="SUPFAM" id="SSF103473">
    <property type="entry name" value="MFS general substrate transporter"/>
    <property type="match status" value="1"/>
</dbReference>
<feature type="transmembrane region" description="Helical" evidence="8">
    <location>
        <begin position="135"/>
        <end position="155"/>
    </location>
</feature>
<comment type="subcellular location">
    <subcellularLocation>
        <location evidence="8">Cell inner membrane</location>
        <topology evidence="8">Multi-pass membrane protein</topology>
    </subcellularLocation>
    <subcellularLocation>
        <location evidence="1">Cell membrane</location>
        <topology evidence="1">Multi-pass membrane protein</topology>
    </subcellularLocation>
</comment>
<evidence type="ECO:0000256" key="1">
    <source>
        <dbReference type="ARBA" id="ARBA00004651"/>
    </source>
</evidence>
<evidence type="ECO:0000256" key="7">
    <source>
        <dbReference type="ARBA" id="ARBA00023136"/>
    </source>
</evidence>
<dbReference type="GO" id="GO:0005886">
    <property type="term" value="C:plasma membrane"/>
    <property type="evidence" value="ECO:0007669"/>
    <property type="project" value="UniProtKB-SubCell"/>
</dbReference>
<dbReference type="NCBIfam" id="TIGR00710">
    <property type="entry name" value="efflux_Bcr_CflA"/>
    <property type="match status" value="1"/>
</dbReference>
<organism evidence="10">
    <name type="scientific">Xenorhabdus bovienii str. puntauvense</name>
    <dbReference type="NCBI Taxonomy" id="1398201"/>
    <lineage>
        <taxon>Bacteria</taxon>
        <taxon>Pseudomonadati</taxon>
        <taxon>Pseudomonadota</taxon>
        <taxon>Gammaproteobacteria</taxon>
        <taxon>Enterobacterales</taxon>
        <taxon>Morganellaceae</taxon>
        <taxon>Xenorhabdus</taxon>
    </lineage>
</organism>
<keyword evidence="8" id="KW-0997">Cell inner membrane</keyword>
<sequence>MMVKKNSIVMQFVWLIPLVIAAPLGLDICLPSIPMISRELGSLPEMNQWLISGFILCLSFSQLFFGPMVDQFGSQRVLLCGGAFYVLGSINVYFIHSFPLLIVLRLIQGCGAGAIYVAIFASVPIRFKGAEVGKVFSMLNGVISLVPILAPMIGGKLAVHYGWRSDFYVLGGVGLLCCLLALWKPLPKRHRNTSLLLVKIFSGYLEVLRHPKFLLGCLTSSFGFATQLIFFSSSPVVLIETLNIPVDRFGYYFAINAIAITVGSLLTARLLGRGKDIAMLYGGALLLLLAMIGFVLTIYLLKISVWSYLISATLGSLGFAILLGTGTTIALSPFSHLSGRASALIATIQMSFSSLIAWIVMRYWSSDWLSMIITYFLLASAILAVIYIYRINNPKSSQ</sequence>
<evidence type="ECO:0000256" key="3">
    <source>
        <dbReference type="ARBA" id="ARBA00022448"/>
    </source>
</evidence>
<feature type="transmembrane region" description="Helical" evidence="8">
    <location>
        <begin position="12"/>
        <end position="34"/>
    </location>
</feature>
<feature type="transmembrane region" description="Helical" evidence="8">
    <location>
        <begin position="213"/>
        <end position="231"/>
    </location>
</feature>
<dbReference type="Pfam" id="PF07690">
    <property type="entry name" value="MFS_1"/>
    <property type="match status" value="1"/>
</dbReference>
<evidence type="ECO:0000256" key="6">
    <source>
        <dbReference type="ARBA" id="ARBA00022989"/>
    </source>
</evidence>
<evidence type="ECO:0000313" key="10">
    <source>
        <dbReference type="EMBL" id="CDG98552.1"/>
    </source>
</evidence>
<dbReference type="GO" id="GO:0042910">
    <property type="term" value="F:xenobiotic transmembrane transporter activity"/>
    <property type="evidence" value="ECO:0007669"/>
    <property type="project" value="InterPro"/>
</dbReference>
<evidence type="ECO:0000256" key="8">
    <source>
        <dbReference type="RuleBase" id="RU365088"/>
    </source>
</evidence>
<dbReference type="GO" id="GO:1990961">
    <property type="term" value="P:xenobiotic detoxification by transmembrane export across the plasma membrane"/>
    <property type="evidence" value="ECO:0007669"/>
    <property type="project" value="InterPro"/>
</dbReference>
<keyword evidence="4" id="KW-1003">Cell membrane</keyword>
<dbReference type="PROSITE" id="PS50850">
    <property type="entry name" value="MFS"/>
    <property type="match status" value="1"/>
</dbReference>
<feature type="transmembrane region" description="Helical" evidence="8">
    <location>
        <begin position="46"/>
        <end position="65"/>
    </location>
</feature>
<comment type="caution">
    <text evidence="10">The sequence shown here is derived from an EMBL/GenBank/DDBJ whole genome shotgun (WGS) entry which is preliminary data.</text>
</comment>
<dbReference type="InterPro" id="IPR020846">
    <property type="entry name" value="MFS_dom"/>
</dbReference>
<evidence type="ECO:0000256" key="4">
    <source>
        <dbReference type="ARBA" id="ARBA00022475"/>
    </source>
</evidence>
<feature type="transmembrane region" description="Helical" evidence="8">
    <location>
        <begin position="370"/>
        <end position="389"/>
    </location>
</feature>
<keyword evidence="6 8" id="KW-1133">Transmembrane helix</keyword>
<evidence type="ECO:0000256" key="5">
    <source>
        <dbReference type="ARBA" id="ARBA00022692"/>
    </source>
</evidence>
<dbReference type="Gene3D" id="1.20.1720.10">
    <property type="entry name" value="Multidrug resistance protein D"/>
    <property type="match status" value="1"/>
</dbReference>
<keyword evidence="7 8" id="KW-0472">Membrane</keyword>
<protein>
    <recommendedName>
        <fullName evidence="8">Bcr/CflA family efflux transporter</fullName>
    </recommendedName>
</protein>
<feature type="transmembrane region" description="Helical" evidence="8">
    <location>
        <begin position="77"/>
        <end position="96"/>
    </location>
</feature>
<feature type="transmembrane region" description="Helical" evidence="8">
    <location>
        <begin position="167"/>
        <end position="183"/>
    </location>
</feature>
<comment type="similarity">
    <text evidence="2 8">Belongs to the major facilitator superfamily. Bcr/CmlA family.</text>
</comment>
<dbReference type="InterPro" id="IPR004812">
    <property type="entry name" value="Efflux_drug-R_Bcr/CmlA"/>
</dbReference>
<feature type="transmembrane region" description="Helical" evidence="8">
    <location>
        <begin position="251"/>
        <end position="271"/>
    </location>
</feature>
<feature type="domain" description="Major facilitator superfamily (MFS) profile" evidence="9">
    <location>
        <begin position="9"/>
        <end position="396"/>
    </location>
</feature>
<reference evidence="10" key="1">
    <citation type="submission" date="2013-07" db="EMBL/GenBank/DDBJ databases">
        <title>Sub-species coevolution in mutualistic symbiosis.</title>
        <authorList>
            <person name="Murfin K."/>
            <person name="Klassen J."/>
            <person name="Lee M."/>
            <person name="Forst S."/>
            <person name="Stock P."/>
            <person name="Goodrich-Blair H."/>
        </authorList>
    </citation>
    <scope>NUCLEOTIDE SEQUENCE [LARGE SCALE GENOMIC DNA]</scope>
    <source>
        <strain evidence="10">Puntauvense</strain>
    </source>
</reference>
<dbReference type="InterPro" id="IPR036259">
    <property type="entry name" value="MFS_trans_sf"/>
</dbReference>
<dbReference type="Proteomes" id="UP000028511">
    <property type="component" value="Unassembled WGS sequence"/>
</dbReference>
<dbReference type="AlphaFoldDB" id="A0A077NJN9"/>
<dbReference type="CDD" id="cd17320">
    <property type="entry name" value="MFS_MdfA_MDR_like"/>
    <property type="match status" value="1"/>
</dbReference>
<keyword evidence="5 8" id="KW-0812">Transmembrane</keyword>
<dbReference type="PANTHER" id="PTHR42718:SF9">
    <property type="entry name" value="MAJOR FACILITATOR SUPERFAMILY MULTIDRUG TRANSPORTER MFSC"/>
    <property type="match status" value="1"/>
</dbReference>
<proteinExistence type="inferred from homology"/>
<gene>
    <name evidence="10" type="ORF">XBP1_330060</name>
</gene>
<name>A0A077NJN9_XENBV</name>
<dbReference type="HOGENOM" id="CLU_001265_47_1_6"/>
<evidence type="ECO:0000259" key="9">
    <source>
        <dbReference type="PROSITE" id="PS50850"/>
    </source>
</evidence>
<dbReference type="InterPro" id="IPR011701">
    <property type="entry name" value="MFS"/>
</dbReference>
<feature type="transmembrane region" description="Helical" evidence="8">
    <location>
        <begin position="306"/>
        <end position="331"/>
    </location>
</feature>
<accession>A0A077NJN9</accession>